<proteinExistence type="predicted"/>
<reference evidence="2" key="2">
    <citation type="submission" date="2004-02" db="EMBL/GenBank/DDBJ databases">
        <authorList>
            <consortium name="Genoscope"/>
            <consortium name="Whitehead Institute Centre for Genome Research"/>
        </authorList>
    </citation>
    <scope>NUCLEOTIDE SEQUENCE</scope>
</reference>
<gene>
    <name evidence="2" type="ORF">GSTENG00001393001</name>
</gene>
<dbReference type="EMBL" id="CAAE01004115">
    <property type="protein sequence ID" value="CAF88201.1"/>
    <property type="molecule type" value="Genomic_DNA"/>
</dbReference>
<dbReference type="AlphaFoldDB" id="Q4TFY1"/>
<evidence type="ECO:0000256" key="1">
    <source>
        <dbReference type="SAM" id="MobiDB-lite"/>
    </source>
</evidence>
<evidence type="ECO:0000313" key="2">
    <source>
        <dbReference type="EMBL" id="CAF88201.1"/>
    </source>
</evidence>
<name>Q4TFY1_TETNG</name>
<feature type="compositionally biased region" description="Low complexity" evidence="1">
    <location>
        <begin position="84"/>
        <end position="100"/>
    </location>
</feature>
<feature type="region of interest" description="Disordered" evidence="1">
    <location>
        <begin position="127"/>
        <end position="148"/>
    </location>
</feature>
<accession>Q4TFY1</accession>
<dbReference type="KEGG" id="tng:GSTEN00001393G001"/>
<feature type="compositionally biased region" description="Basic and acidic residues" evidence="1">
    <location>
        <begin position="127"/>
        <end position="138"/>
    </location>
</feature>
<organism evidence="2">
    <name type="scientific">Tetraodon nigroviridis</name>
    <name type="common">Spotted green pufferfish</name>
    <name type="synonym">Chelonodon nigroviridis</name>
    <dbReference type="NCBI Taxonomy" id="99883"/>
    <lineage>
        <taxon>Eukaryota</taxon>
        <taxon>Metazoa</taxon>
        <taxon>Chordata</taxon>
        <taxon>Craniata</taxon>
        <taxon>Vertebrata</taxon>
        <taxon>Euteleostomi</taxon>
        <taxon>Actinopterygii</taxon>
        <taxon>Neopterygii</taxon>
        <taxon>Teleostei</taxon>
        <taxon>Neoteleostei</taxon>
        <taxon>Acanthomorphata</taxon>
        <taxon>Eupercaria</taxon>
        <taxon>Tetraodontiformes</taxon>
        <taxon>Tetradontoidea</taxon>
        <taxon>Tetraodontidae</taxon>
        <taxon>Tetraodon</taxon>
    </lineage>
</organism>
<feature type="non-terminal residue" evidence="2">
    <location>
        <position position="1"/>
    </location>
</feature>
<reference evidence="2" key="1">
    <citation type="journal article" date="2004" name="Nature">
        <title>Genome duplication in the teleost fish Tetraodon nigroviridis reveals the early vertebrate proto-karyotype.</title>
        <authorList>
            <person name="Jaillon O."/>
            <person name="Aury J.-M."/>
            <person name="Brunet F."/>
            <person name="Petit J.-L."/>
            <person name="Stange-Thomann N."/>
            <person name="Mauceli E."/>
            <person name="Bouneau L."/>
            <person name="Fischer C."/>
            <person name="Ozouf-Costaz C."/>
            <person name="Bernot A."/>
            <person name="Nicaud S."/>
            <person name="Jaffe D."/>
            <person name="Fisher S."/>
            <person name="Lutfalla G."/>
            <person name="Dossat C."/>
            <person name="Segurens B."/>
            <person name="Dasilva C."/>
            <person name="Salanoubat M."/>
            <person name="Levy M."/>
            <person name="Boudet N."/>
            <person name="Castellano S."/>
            <person name="Anthouard V."/>
            <person name="Jubin C."/>
            <person name="Castelli V."/>
            <person name="Katinka M."/>
            <person name="Vacherie B."/>
            <person name="Biemont C."/>
            <person name="Skalli Z."/>
            <person name="Cattolico L."/>
            <person name="Poulain J."/>
            <person name="De Berardinis V."/>
            <person name="Cruaud C."/>
            <person name="Duprat S."/>
            <person name="Brottier P."/>
            <person name="Coutanceau J.-P."/>
            <person name="Gouzy J."/>
            <person name="Parra G."/>
            <person name="Lardier G."/>
            <person name="Chapple C."/>
            <person name="McKernan K.J."/>
            <person name="McEwan P."/>
            <person name="Bosak S."/>
            <person name="Kellis M."/>
            <person name="Volff J.-N."/>
            <person name="Guigo R."/>
            <person name="Zody M.C."/>
            <person name="Mesirov J."/>
            <person name="Lindblad-Toh K."/>
            <person name="Birren B."/>
            <person name="Nusbaum C."/>
            <person name="Kahn D."/>
            <person name="Robinson-Rechavi M."/>
            <person name="Laudet V."/>
            <person name="Schachter V."/>
            <person name="Quetier F."/>
            <person name="Saurin W."/>
            <person name="Scarpelli C."/>
            <person name="Wincker P."/>
            <person name="Lander E.S."/>
            <person name="Weissenbach J."/>
            <person name="Roest Crollius H."/>
        </authorList>
    </citation>
    <scope>NUCLEOTIDE SEQUENCE [LARGE SCALE GENOMIC DNA]</scope>
</reference>
<feature type="region of interest" description="Disordered" evidence="1">
    <location>
        <begin position="77"/>
        <end position="105"/>
    </location>
</feature>
<protein>
    <submittedName>
        <fullName evidence="2">Chromosome undetermined SCAF4115, whole genome shotgun sequence</fullName>
    </submittedName>
</protein>
<sequence length="176" mass="19687">LIFYFNLIQNNWVWTSGFAGNNFKCCHGNPVYRLLPLGLRAEAGWWDRLGLWPDASIMETALSLRCPGGAHARPWNSGGILQASDQSSSGDRGGQDFSQSRAGVRPVLPSKRRQIRIHHFVETAEGRREERRRWRGSGEDLGGDGVRLVETDSSLSRCSSRALSESEVTRETEKSQ</sequence>